<proteinExistence type="predicted"/>
<accession>A0ABT0L970</accession>
<protein>
    <recommendedName>
        <fullName evidence="4">Helix-turn-helix domain-containing protein</fullName>
    </recommendedName>
</protein>
<feature type="region of interest" description="Disordered" evidence="1">
    <location>
        <begin position="106"/>
        <end position="165"/>
    </location>
</feature>
<feature type="compositionally biased region" description="Polar residues" evidence="1">
    <location>
        <begin position="142"/>
        <end position="152"/>
    </location>
</feature>
<dbReference type="Proteomes" id="UP001203423">
    <property type="component" value="Unassembled WGS sequence"/>
</dbReference>
<organism evidence="2 3">
    <name type="scientific">Shewanella surugensis</name>
    <dbReference type="NCBI Taxonomy" id="212020"/>
    <lineage>
        <taxon>Bacteria</taxon>
        <taxon>Pseudomonadati</taxon>
        <taxon>Pseudomonadota</taxon>
        <taxon>Gammaproteobacteria</taxon>
        <taxon>Alteromonadales</taxon>
        <taxon>Shewanellaceae</taxon>
        <taxon>Shewanella</taxon>
    </lineage>
</organism>
<reference evidence="2 3" key="1">
    <citation type="submission" date="2022-01" db="EMBL/GenBank/DDBJ databases">
        <title>Whole genome-based taxonomy of the Shewanellaceae.</title>
        <authorList>
            <person name="Martin-Rodriguez A.J."/>
        </authorList>
    </citation>
    <scope>NUCLEOTIDE SEQUENCE [LARGE SCALE GENOMIC DNA]</scope>
    <source>
        <strain evidence="2 3">DSM 17177</strain>
    </source>
</reference>
<dbReference type="RefSeq" id="WP_248939493.1">
    <property type="nucleotide sequence ID" value="NZ_JAKIKS010000019.1"/>
</dbReference>
<evidence type="ECO:0000313" key="3">
    <source>
        <dbReference type="Proteomes" id="UP001203423"/>
    </source>
</evidence>
<comment type="caution">
    <text evidence="2">The sequence shown here is derived from an EMBL/GenBank/DDBJ whole genome shotgun (WGS) entry which is preliminary data.</text>
</comment>
<evidence type="ECO:0008006" key="4">
    <source>
        <dbReference type="Google" id="ProtNLM"/>
    </source>
</evidence>
<dbReference type="EMBL" id="JAKIKS010000019">
    <property type="protein sequence ID" value="MCL1124213.1"/>
    <property type="molecule type" value="Genomic_DNA"/>
</dbReference>
<gene>
    <name evidence="2" type="ORF">L2764_06910</name>
</gene>
<name>A0ABT0L970_9GAMM</name>
<sequence>MAIYKANVSQEFTVIPNLTTQDKLLSFEARGLLGFMLSLPVNWKFNNEWLQSQSPNCRKDKLSRILKELQLANYLQKQLVRDEKGHIVDTDWLVYPTAITQIITEGRKTRPTGKPNVGKSATIKETSLENKQKKKKKHLNITVPNAENFDSNSKPDKASGKKRNTKPQAFKDLFAVYPAHRKGGTDTSAWNAWKDEKLTDQDAEQAIHWLTQSDPSVWGTNANGQFALGITKFIRGQMWHTPIQLPNQLHNINQCPKSGSQFVPGPDSEFYRG</sequence>
<evidence type="ECO:0000313" key="2">
    <source>
        <dbReference type="EMBL" id="MCL1124213.1"/>
    </source>
</evidence>
<evidence type="ECO:0000256" key="1">
    <source>
        <dbReference type="SAM" id="MobiDB-lite"/>
    </source>
</evidence>
<keyword evidence="3" id="KW-1185">Reference proteome</keyword>